<dbReference type="Gene3D" id="3.40.50.150">
    <property type="entry name" value="Vaccinia Virus protein VP39"/>
    <property type="match status" value="1"/>
</dbReference>
<keyword evidence="1" id="KW-0812">Transmembrane</keyword>
<keyword evidence="3" id="KW-1185">Reference proteome</keyword>
<dbReference type="EMBL" id="JAXOVC010000011">
    <property type="protein sequence ID" value="KAK4495675.1"/>
    <property type="molecule type" value="Genomic_DNA"/>
</dbReference>
<name>A0ABR0E2P3_ZASCE</name>
<accession>A0ABR0E2P3</accession>
<evidence type="ECO:0000313" key="2">
    <source>
        <dbReference type="EMBL" id="KAK4495675.1"/>
    </source>
</evidence>
<organism evidence="2 3">
    <name type="scientific">Zasmidium cellare</name>
    <name type="common">Wine cellar mold</name>
    <name type="synonym">Racodium cellare</name>
    <dbReference type="NCBI Taxonomy" id="395010"/>
    <lineage>
        <taxon>Eukaryota</taxon>
        <taxon>Fungi</taxon>
        <taxon>Dikarya</taxon>
        <taxon>Ascomycota</taxon>
        <taxon>Pezizomycotina</taxon>
        <taxon>Dothideomycetes</taxon>
        <taxon>Dothideomycetidae</taxon>
        <taxon>Mycosphaerellales</taxon>
        <taxon>Mycosphaerellaceae</taxon>
        <taxon>Zasmidium</taxon>
    </lineage>
</organism>
<proteinExistence type="predicted"/>
<sequence length="358" mass="40259">MQRIAGLRHVATSLSQSVTARLTRTPFQHRRYAFKFQPDSWQPSPEMVAGRVAKTEDKRNKRWQTIVIIFGTGLGLYSYLLYNAAIKPCDNPAVKELSGQKDVSGQYDNTAGGFDSEVGISEWFMGINTTRKELARKCTGHVLEVSCGTGRNLGYFDLGKKGKVDSLTFVDLSPQMIEVCKKKWDALFGNKQKTLKPTLVVRFLPGSAVGQMPLAPTDPPRKYDTIIQTMGVCSTPTPVELLTNINQYLNVDNPDARVYLLEHGRSYKGWLNNILDSSAEKHAEKHGCWYNRDIGALVEEAAKQTGMEVVKERRYHWGTTWVFELKPGSDASKKTSPILEKMEEKAEQKSRGWFGWTG</sequence>
<reference evidence="2 3" key="1">
    <citation type="journal article" date="2023" name="G3 (Bethesda)">
        <title>A chromosome-level genome assembly of Zasmidium syzygii isolated from banana leaves.</title>
        <authorList>
            <person name="van Westerhoven A.C."/>
            <person name="Mehrabi R."/>
            <person name="Talebi R."/>
            <person name="Steentjes M.B.F."/>
            <person name="Corcolon B."/>
            <person name="Chong P.A."/>
            <person name="Kema G.H.J."/>
            <person name="Seidl M.F."/>
        </authorList>
    </citation>
    <scope>NUCLEOTIDE SEQUENCE [LARGE SCALE GENOMIC DNA]</scope>
    <source>
        <strain evidence="2 3">P124</strain>
    </source>
</reference>
<dbReference type="PANTHER" id="PTHR42912">
    <property type="entry name" value="METHYLTRANSFERASE"/>
    <property type="match status" value="1"/>
</dbReference>
<comment type="caution">
    <text evidence="2">The sequence shown here is derived from an EMBL/GenBank/DDBJ whole genome shotgun (WGS) entry which is preliminary data.</text>
</comment>
<keyword evidence="1" id="KW-1133">Transmembrane helix</keyword>
<evidence type="ECO:0000313" key="3">
    <source>
        <dbReference type="Proteomes" id="UP001305779"/>
    </source>
</evidence>
<keyword evidence="1" id="KW-0472">Membrane</keyword>
<gene>
    <name evidence="2" type="ORF">PRZ48_012943</name>
</gene>
<dbReference type="SUPFAM" id="SSF53335">
    <property type="entry name" value="S-adenosyl-L-methionine-dependent methyltransferases"/>
    <property type="match status" value="1"/>
</dbReference>
<dbReference type="InterPro" id="IPR029063">
    <property type="entry name" value="SAM-dependent_MTases_sf"/>
</dbReference>
<protein>
    <recommendedName>
        <fullName evidence="4">S-adenosyl-L-methionine-dependent methyltransferase</fullName>
    </recommendedName>
</protein>
<dbReference type="Pfam" id="PF13489">
    <property type="entry name" value="Methyltransf_23"/>
    <property type="match status" value="1"/>
</dbReference>
<feature type="transmembrane region" description="Helical" evidence="1">
    <location>
        <begin position="63"/>
        <end position="82"/>
    </location>
</feature>
<evidence type="ECO:0000256" key="1">
    <source>
        <dbReference type="SAM" id="Phobius"/>
    </source>
</evidence>
<dbReference type="CDD" id="cd02440">
    <property type="entry name" value="AdoMet_MTases"/>
    <property type="match status" value="1"/>
</dbReference>
<dbReference type="InterPro" id="IPR050508">
    <property type="entry name" value="Methyltransf_Superfamily"/>
</dbReference>
<dbReference type="Proteomes" id="UP001305779">
    <property type="component" value="Unassembled WGS sequence"/>
</dbReference>
<evidence type="ECO:0008006" key="4">
    <source>
        <dbReference type="Google" id="ProtNLM"/>
    </source>
</evidence>
<dbReference type="PANTHER" id="PTHR42912:SF83">
    <property type="entry name" value="METHYLTRANSFERASE TYPE 11 DOMAIN-CONTAINING PROTEIN"/>
    <property type="match status" value="1"/>
</dbReference>